<name>A0ABZ2N6C1_9BACI</name>
<gene>
    <name evidence="1" type="ORF">WDJ61_17130</name>
</gene>
<reference evidence="1 2" key="1">
    <citation type="submission" date="2024-02" db="EMBL/GenBank/DDBJ databases">
        <title>Seven novel Bacillus-like species.</title>
        <authorList>
            <person name="Liu G."/>
        </authorList>
    </citation>
    <scope>NUCLEOTIDE SEQUENCE [LARGE SCALE GENOMIC DNA]</scope>
    <source>
        <strain evidence="1 2">FJAT-52991</strain>
    </source>
</reference>
<dbReference type="EMBL" id="CP147404">
    <property type="protein sequence ID" value="WXB92926.1"/>
    <property type="molecule type" value="Genomic_DNA"/>
</dbReference>
<evidence type="ECO:0000313" key="1">
    <source>
        <dbReference type="EMBL" id="WXB92926.1"/>
    </source>
</evidence>
<keyword evidence="2" id="KW-1185">Reference proteome</keyword>
<protein>
    <submittedName>
        <fullName evidence="1">Uncharacterized protein</fullName>
    </submittedName>
</protein>
<proteinExistence type="predicted"/>
<dbReference type="Proteomes" id="UP001387364">
    <property type="component" value="Chromosome"/>
</dbReference>
<organism evidence="1 2">
    <name type="scientific">Bacillus kandeliae</name>
    <dbReference type="NCBI Taxonomy" id="3129297"/>
    <lineage>
        <taxon>Bacteria</taxon>
        <taxon>Bacillati</taxon>
        <taxon>Bacillota</taxon>
        <taxon>Bacilli</taxon>
        <taxon>Bacillales</taxon>
        <taxon>Bacillaceae</taxon>
        <taxon>Bacillus</taxon>
    </lineage>
</organism>
<evidence type="ECO:0000313" key="2">
    <source>
        <dbReference type="Proteomes" id="UP001387364"/>
    </source>
</evidence>
<dbReference type="RefSeq" id="WP_338751939.1">
    <property type="nucleotide sequence ID" value="NZ_CP147404.1"/>
</dbReference>
<sequence length="52" mass="6239">MPQSERIYERRLEEMTYCLGKALVKIRELEERVAKLEQSHLQEHPQNQSIPC</sequence>
<accession>A0ABZ2N6C1</accession>